<gene>
    <name evidence="1" type="ORF">COV29_03910</name>
</gene>
<sequence length="64" mass="7089">MASKKHSKVLKVSRKQKQAAGMSMIYHMFVATFAGIMLAVFSHMVNTIDLLSSAMVASQVIFLR</sequence>
<evidence type="ECO:0000313" key="2">
    <source>
        <dbReference type="Proteomes" id="UP000228496"/>
    </source>
</evidence>
<dbReference type="Proteomes" id="UP000228496">
    <property type="component" value="Unassembled WGS sequence"/>
</dbReference>
<protein>
    <submittedName>
        <fullName evidence="1">Uncharacterized protein</fullName>
    </submittedName>
</protein>
<name>A0A2J0Q6P2_9BACT</name>
<dbReference type="AlphaFoldDB" id="A0A2J0Q6P2"/>
<organism evidence="1 2">
    <name type="scientific">Candidatus Yanofskybacteria bacterium CG10_big_fil_rev_8_21_14_0_10_36_16</name>
    <dbReference type="NCBI Taxonomy" id="1975096"/>
    <lineage>
        <taxon>Bacteria</taxon>
        <taxon>Candidatus Yanofskyibacteriota</taxon>
    </lineage>
</organism>
<reference evidence="1 2" key="1">
    <citation type="submission" date="2017-09" db="EMBL/GenBank/DDBJ databases">
        <title>Depth-based differentiation of microbial function through sediment-hosted aquifers and enrichment of novel symbionts in the deep terrestrial subsurface.</title>
        <authorList>
            <person name="Probst A.J."/>
            <person name="Ladd B."/>
            <person name="Jarett J.K."/>
            <person name="Geller-Mcgrath D.E."/>
            <person name="Sieber C.M."/>
            <person name="Emerson J.B."/>
            <person name="Anantharaman K."/>
            <person name="Thomas B.C."/>
            <person name="Malmstrom R."/>
            <person name="Stieglmeier M."/>
            <person name="Klingl A."/>
            <person name="Woyke T."/>
            <person name="Ryan C.M."/>
            <person name="Banfield J.F."/>
        </authorList>
    </citation>
    <scope>NUCLEOTIDE SEQUENCE [LARGE SCALE GENOMIC DNA]</scope>
    <source>
        <strain evidence="1">CG10_big_fil_rev_8_21_14_0_10_36_16</strain>
    </source>
</reference>
<comment type="caution">
    <text evidence="1">The sequence shown here is derived from an EMBL/GenBank/DDBJ whole genome shotgun (WGS) entry which is preliminary data.</text>
</comment>
<accession>A0A2J0Q6P2</accession>
<proteinExistence type="predicted"/>
<evidence type="ECO:0000313" key="1">
    <source>
        <dbReference type="EMBL" id="PJE50525.1"/>
    </source>
</evidence>
<dbReference type="EMBL" id="PCXQ01000006">
    <property type="protein sequence ID" value="PJE50525.1"/>
    <property type="molecule type" value="Genomic_DNA"/>
</dbReference>